<dbReference type="Proteomes" id="UP000202649">
    <property type="component" value="Segment"/>
</dbReference>
<sequence>MFFNGAKRQRAERVCKFQFFNFLEGSYIVPTWLTIIFSIIILLGIFAWIGLSIFQKIKQIRGKKKDKKIIERKEDKK</sequence>
<proteinExistence type="predicted"/>
<protein>
    <recommendedName>
        <fullName evidence="4">Spiroplasmavirus-related protein</fullName>
    </recommendedName>
</protein>
<feature type="transmembrane region" description="Helical" evidence="1">
    <location>
        <begin position="32"/>
        <end position="54"/>
    </location>
</feature>
<keyword evidence="1" id="KW-1133">Transmembrane helix</keyword>
<evidence type="ECO:0008006" key="4">
    <source>
        <dbReference type="Google" id="ProtNLM"/>
    </source>
</evidence>
<evidence type="ECO:0000313" key="3">
    <source>
        <dbReference type="Proteomes" id="UP000202649"/>
    </source>
</evidence>
<keyword evidence="1" id="KW-0472">Membrane</keyword>
<keyword evidence="3" id="KW-1185">Reference proteome</keyword>
<accession>A8RHI0</accession>
<keyword evidence="1" id="KW-0812">Transmembrane</keyword>
<evidence type="ECO:0000313" key="2">
    <source>
        <dbReference type="EMBL" id="ABU40633.1"/>
    </source>
</evidence>
<name>A8RHI0_9VIRU</name>
<evidence type="ECO:0000256" key="1">
    <source>
        <dbReference type="SAM" id="Phobius"/>
    </source>
</evidence>
<dbReference type="KEGG" id="vg:5758768"/>
<dbReference type="GeneID" id="5758768"/>
<reference evidence="2 3" key="1">
    <citation type="submission" date="2007-03" db="EMBL/GenBank/DDBJ databases">
        <title>Characterization of a novel virus infecting Spiroplasma kunkelii.</title>
        <authorList>
            <person name="Davis R.E."/>
            <person name="Zhao Y."/>
        </authorList>
    </citation>
    <scope>NUCLEOTIDE SEQUENCE [LARGE SCALE GENOMIC DNA]</scope>
</reference>
<organism evidence="2 3">
    <name type="scientific">Spiroplasma phage SkV1CR23x</name>
    <dbReference type="NCBI Taxonomy" id="2789014"/>
    <lineage>
        <taxon>Viruses</taxon>
        <taxon>Monodnaviria</taxon>
        <taxon>Loebvirae</taxon>
        <taxon>Hofneiviricota</taxon>
        <taxon>Faserviricetes</taxon>
        <taxon>Tubulavirales</taxon>
        <taxon>Plectroviridae</taxon>
        <taxon>Vespertiliovirus</taxon>
        <taxon>Vespertiliovirus SkV1CR23x</taxon>
    </lineage>
</organism>
<dbReference type="Pfam" id="PF11044">
    <property type="entry name" value="TMEMspv1-c74-12"/>
    <property type="match status" value="1"/>
</dbReference>
<dbReference type="EMBL" id="EF506570">
    <property type="protein sequence ID" value="ABU40633.1"/>
    <property type="molecule type" value="Genomic_DNA"/>
</dbReference>
<dbReference type="RefSeq" id="YP_001552214.1">
    <property type="nucleotide sequence ID" value="NC_009987.1"/>
</dbReference>